<evidence type="ECO:0000313" key="4">
    <source>
        <dbReference type="Proteomes" id="UP001216638"/>
    </source>
</evidence>
<dbReference type="AlphaFoldDB" id="A0AAF0DSD3"/>
<accession>A0AAF0DSD3</accession>
<proteinExistence type="predicted"/>
<dbReference type="EMBL" id="CP119951">
    <property type="protein sequence ID" value="WFC93385.1"/>
    <property type="molecule type" value="Genomic_DNA"/>
</dbReference>
<dbReference type="InterPro" id="IPR010621">
    <property type="entry name" value="DUF1214"/>
</dbReference>
<gene>
    <name evidence="3" type="ORF">MBRA1_000005</name>
</gene>
<evidence type="ECO:0000256" key="1">
    <source>
        <dbReference type="SAM" id="SignalP"/>
    </source>
</evidence>
<evidence type="ECO:0000313" key="3">
    <source>
        <dbReference type="EMBL" id="WFC93385.1"/>
    </source>
</evidence>
<sequence length="438" mass="49491">MRLSLLTLVACLGRLVAANPLATDDQRTLDQYALSLYHSDAFDTLRGIARAQYIKTLKKYHVPITEQTSSDVDTAINELVFSSIQKSVNADPANPRVYWVDTASRTHDWYGLHVVGGRYSYDNPDCIYRLIPISDKYTYKIHGRKFGNGVADFSFSLISNPNSQNTVHALYGKDLQVNDDGSYTITISSSHSDAPNHIRSNGKAVQLFVRHNLGDWATETPDALRVEIVDKPAHPKQYTKKDTIAYAKQNLRESTFFYGFGALDFKTYTQPVNHPKSPEQSQILGTLTSQAQSFAPFDLEDDQALVVTLTQGKSTYFVVPIYTDGMITTQPDKRLVSLNNKQSFQNHNGSYTYVISKQDPGVHNWLDTSGRKTGTMMIRWQGLPTSGDGPKGIHVYPQVVPFSRLKDVLPKETRYVSHAQRQKQLQERVQNYNRLHYQ</sequence>
<keyword evidence="4" id="KW-1185">Reference proteome</keyword>
<protein>
    <recommendedName>
        <fullName evidence="2">DUF1214 domain-containing protein</fullName>
    </recommendedName>
</protein>
<keyword evidence="1" id="KW-0732">Signal</keyword>
<name>A0AAF0DSD3_9BASI</name>
<dbReference type="Proteomes" id="UP001216638">
    <property type="component" value="Chromosome 1"/>
</dbReference>
<organism evidence="3 4">
    <name type="scientific">Malassezia brasiliensis</name>
    <dbReference type="NCBI Taxonomy" id="1821822"/>
    <lineage>
        <taxon>Eukaryota</taxon>
        <taxon>Fungi</taxon>
        <taxon>Dikarya</taxon>
        <taxon>Basidiomycota</taxon>
        <taxon>Ustilaginomycotina</taxon>
        <taxon>Malasseziomycetes</taxon>
        <taxon>Malasseziales</taxon>
        <taxon>Malasseziaceae</taxon>
        <taxon>Malassezia</taxon>
    </lineage>
</organism>
<feature type="signal peptide" evidence="1">
    <location>
        <begin position="1"/>
        <end position="18"/>
    </location>
</feature>
<feature type="chain" id="PRO_5042215342" description="DUF1214 domain-containing protein" evidence="1">
    <location>
        <begin position="19"/>
        <end position="438"/>
    </location>
</feature>
<dbReference type="Pfam" id="PF06742">
    <property type="entry name" value="DUF1214"/>
    <property type="match status" value="1"/>
</dbReference>
<evidence type="ECO:0000259" key="2">
    <source>
        <dbReference type="Pfam" id="PF06742"/>
    </source>
</evidence>
<feature type="domain" description="DUF1214" evidence="2">
    <location>
        <begin position="321"/>
        <end position="379"/>
    </location>
</feature>
<reference evidence="3" key="1">
    <citation type="submission" date="2023-03" db="EMBL/GenBank/DDBJ databases">
        <title>Mating type loci evolution in Malassezia.</title>
        <authorList>
            <person name="Coelho M.A."/>
        </authorList>
    </citation>
    <scope>NUCLEOTIDE SEQUENCE</scope>
    <source>
        <strain evidence="3">CBS 14135</strain>
    </source>
</reference>